<feature type="binding site" evidence="9">
    <location>
        <begin position="176"/>
        <end position="177"/>
    </location>
    <ligand>
        <name>ATP</name>
        <dbReference type="ChEBI" id="CHEBI:30616"/>
    </ligand>
</feature>
<feature type="binding site" evidence="9">
    <location>
        <position position="55"/>
    </location>
    <ligand>
        <name>Mg(2+)</name>
        <dbReference type="ChEBI" id="CHEBI:18420"/>
    </ligand>
</feature>
<feature type="binding site" evidence="9">
    <location>
        <begin position="13"/>
        <end position="18"/>
    </location>
    <ligand>
        <name>ATP</name>
        <dbReference type="ChEBI" id="CHEBI:30616"/>
    </ligand>
</feature>
<feature type="binding site" evidence="9">
    <location>
        <position position="17"/>
    </location>
    <ligand>
        <name>Mg(2+)</name>
        <dbReference type="ChEBI" id="CHEBI:18420"/>
    </ligand>
</feature>
<feature type="binding site" evidence="9">
    <location>
        <position position="55"/>
    </location>
    <ligand>
        <name>ATP</name>
        <dbReference type="ChEBI" id="CHEBI:30616"/>
    </ligand>
</feature>
<dbReference type="InterPro" id="IPR004472">
    <property type="entry name" value="DTB_synth_BioD"/>
</dbReference>
<dbReference type="GO" id="GO:0005524">
    <property type="term" value="F:ATP binding"/>
    <property type="evidence" value="ECO:0007669"/>
    <property type="project" value="UniProtKB-UniRule"/>
</dbReference>
<keyword evidence="7 9" id="KW-0460">Magnesium</keyword>
<dbReference type="GO" id="GO:0005829">
    <property type="term" value="C:cytosol"/>
    <property type="evidence" value="ECO:0007669"/>
    <property type="project" value="TreeGrafter"/>
</dbReference>
<keyword evidence="6 9" id="KW-0067">ATP-binding</keyword>
<comment type="caution">
    <text evidence="9">Lacks conserved residue(s) required for the propagation of feature annotation.</text>
</comment>
<feature type="binding site" evidence="9">
    <location>
        <position position="116"/>
    </location>
    <ligand>
        <name>Mg(2+)</name>
        <dbReference type="ChEBI" id="CHEBI:18420"/>
    </ligand>
</feature>
<comment type="cofactor">
    <cofactor evidence="9">
        <name>Mg(2+)</name>
        <dbReference type="ChEBI" id="CHEBI:18420"/>
    </cofactor>
</comment>
<evidence type="ECO:0000256" key="7">
    <source>
        <dbReference type="ARBA" id="ARBA00022842"/>
    </source>
</evidence>
<feature type="binding site" evidence="9">
    <location>
        <position position="42"/>
    </location>
    <ligand>
        <name>substrate</name>
    </ligand>
</feature>
<dbReference type="HAMAP" id="MF_00336">
    <property type="entry name" value="BioD"/>
    <property type="match status" value="1"/>
</dbReference>
<dbReference type="EC" id="6.3.3.3" evidence="9"/>
<name>A0A1F7SIZ7_9BACT</name>
<dbReference type="Gene3D" id="3.40.50.300">
    <property type="entry name" value="P-loop containing nucleotide triphosphate hydrolases"/>
    <property type="match status" value="1"/>
</dbReference>
<dbReference type="InterPro" id="IPR027417">
    <property type="entry name" value="P-loop_NTPase"/>
</dbReference>
<organism evidence="10 11">
    <name type="scientific">Candidatus Schekmanbacteria bacterium RIFCSPLOWO2_12_FULL_38_15</name>
    <dbReference type="NCBI Taxonomy" id="1817883"/>
    <lineage>
        <taxon>Bacteria</taxon>
        <taxon>Candidatus Schekmaniibacteriota</taxon>
    </lineage>
</organism>
<keyword evidence="4 9" id="KW-0547">Nucleotide-binding</keyword>
<feature type="binding site" evidence="9">
    <location>
        <begin position="207"/>
        <end position="209"/>
    </location>
    <ligand>
        <name>ATP</name>
        <dbReference type="ChEBI" id="CHEBI:30616"/>
    </ligand>
</feature>
<evidence type="ECO:0000313" key="11">
    <source>
        <dbReference type="Proteomes" id="UP000178082"/>
    </source>
</evidence>
<evidence type="ECO:0000256" key="3">
    <source>
        <dbReference type="ARBA" id="ARBA00022723"/>
    </source>
</evidence>
<dbReference type="Pfam" id="PF13500">
    <property type="entry name" value="AAA_26"/>
    <property type="match status" value="1"/>
</dbReference>
<dbReference type="PANTHER" id="PTHR43210:SF2">
    <property type="entry name" value="ATP-DEPENDENT DETHIOBIOTIN SYNTHETASE BIOD 2"/>
    <property type="match status" value="1"/>
</dbReference>
<feature type="active site" evidence="9">
    <location>
        <position position="38"/>
    </location>
</feature>
<dbReference type="PANTHER" id="PTHR43210">
    <property type="entry name" value="DETHIOBIOTIN SYNTHETASE"/>
    <property type="match status" value="1"/>
</dbReference>
<keyword evidence="1 9" id="KW-0963">Cytoplasm</keyword>
<sequence>MAKGIFITGTDTGVGKTIISCALAALLKKRFVDAGVMKPIETGCKVKKGKLFPEDAAMLKTYAGISDKLEDISPCRFKSPLAPMAASLVEKKKVNMERIKNCFEQLKKAHDFLIIEGIGGLLVPIKKNLFVSDLIKSFNFPVIIVCHPGLGTLNHTLLTFREAKRSNLRIKGIIINNYDYESKDLAYRTNPAIIKKLLKPEFVIPFPRLKKLKYNTILNAAEKHLKAVADILVDK</sequence>
<keyword evidence="3 9" id="KW-0479">Metal-binding</keyword>
<comment type="subunit">
    <text evidence="9">Homodimer.</text>
</comment>
<keyword evidence="2 9" id="KW-0436">Ligase</keyword>
<dbReference type="PIRSF" id="PIRSF006755">
    <property type="entry name" value="DTB_synth"/>
    <property type="match status" value="1"/>
</dbReference>
<evidence type="ECO:0000256" key="5">
    <source>
        <dbReference type="ARBA" id="ARBA00022756"/>
    </source>
</evidence>
<dbReference type="UniPathway" id="UPA00078">
    <property type="reaction ID" value="UER00161"/>
</dbReference>
<evidence type="ECO:0000256" key="4">
    <source>
        <dbReference type="ARBA" id="ARBA00022741"/>
    </source>
</evidence>
<comment type="catalytic activity">
    <reaction evidence="8">
        <text>(7R,8S)-8-amino-7-(carboxyamino)nonanoate + ATP = (4R,5S)-dethiobiotin + ADP + phosphate + H(+)</text>
        <dbReference type="Rhea" id="RHEA:63684"/>
        <dbReference type="ChEBI" id="CHEBI:15378"/>
        <dbReference type="ChEBI" id="CHEBI:30616"/>
        <dbReference type="ChEBI" id="CHEBI:43474"/>
        <dbReference type="ChEBI" id="CHEBI:149470"/>
        <dbReference type="ChEBI" id="CHEBI:149473"/>
        <dbReference type="ChEBI" id="CHEBI:456216"/>
    </reaction>
</comment>
<dbReference type="GO" id="GO:0042803">
    <property type="term" value="F:protein homodimerization activity"/>
    <property type="evidence" value="ECO:0007669"/>
    <property type="project" value="UniProtKB-ARBA"/>
</dbReference>
<dbReference type="STRING" id="1817883.A3G31_03290"/>
<protein>
    <recommendedName>
        <fullName evidence="9">ATP-dependent dethiobiotin synthetase BioD</fullName>
        <ecNumber evidence="9">6.3.3.3</ecNumber>
    </recommendedName>
    <alternativeName>
        <fullName evidence="9">DTB synthetase</fullName>
        <shortName evidence="9">DTBS</shortName>
    </alternativeName>
    <alternativeName>
        <fullName evidence="9">Dethiobiotin synthase</fullName>
    </alternativeName>
</protein>
<evidence type="ECO:0000256" key="6">
    <source>
        <dbReference type="ARBA" id="ARBA00022840"/>
    </source>
</evidence>
<evidence type="ECO:0000256" key="8">
    <source>
        <dbReference type="ARBA" id="ARBA00047386"/>
    </source>
</evidence>
<dbReference type="NCBIfam" id="TIGR00347">
    <property type="entry name" value="bioD"/>
    <property type="match status" value="1"/>
</dbReference>
<dbReference type="Proteomes" id="UP000178082">
    <property type="component" value="Unassembled WGS sequence"/>
</dbReference>
<comment type="function">
    <text evidence="9">Catalyzes a mechanistically unusual reaction, the ATP-dependent insertion of CO2 between the N7 and N8 nitrogen atoms of 7,8-diaminopelargonic acid (DAPA, also called 7,8-diammoniononanoate) to form a ureido ring.</text>
</comment>
<comment type="pathway">
    <text evidence="9">Cofactor biosynthesis; biotin biosynthesis; biotin from 7,8-diaminononanoate: step 1/2.</text>
</comment>
<dbReference type="FunFam" id="3.40.50.300:FF:000292">
    <property type="entry name" value="ATP-dependent dethiobiotin synthetase BioD"/>
    <property type="match status" value="1"/>
</dbReference>
<comment type="subcellular location">
    <subcellularLocation>
        <location evidence="9">Cytoplasm</location>
    </subcellularLocation>
</comment>
<gene>
    <name evidence="9" type="primary">bioD</name>
    <name evidence="10" type="ORF">A3G31_03290</name>
</gene>
<evidence type="ECO:0000256" key="1">
    <source>
        <dbReference type="ARBA" id="ARBA00022490"/>
    </source>
</evidence>
<comment type="caution">
    <text evidence="10">The sequence shown here is derived from an EMBL/GenBank/DDBJ whole genome shotgun (WGS) entry which is preliminary data.</text>
</comment>
<accession>A0A1F7SIZ7</accession>
<dbReference type="GO" id="GO:0000287">
    <property type="term" value="F:magnesium ion binding"/>
    <property type="evidence" value="ECO:0007669"/>
    <property type="project" value="UniProtKB-UniRule"/>
</dbReference>
<reference evidence="10 11" key="1">
    <citation type="journal article" date="2016" name="Nat. Commun.">
        <title>Thousands of microbial genomes shed light on interconnected biogeochemical processes in an aquifer system.</title>
        <authorList>
            <person name="Anantharaman K."/>
            <person name="Brown C.T."/>
            <person name="Hug L.A."/>
            <person name="Sharon I."/>
            <person name="Castelle C.J."/>
            <person name="Probst A.J."/>
            <person name="Thomas B.C."/>
            <person name="Singh A."/>
            <person name="Wilkins M.J."/>
            <person name="Karaoz U."/>
            <person name="Brodie E.L."/>
            <person name="Williams K.H."/>
            <person name="Hubbard S.S."/>
            <person name="Banfield J.F."/>
        </authorList>
    </citation>
    <scope>NUCLEOTIDE SEQUENCE [LARGE SCALE GENOMIC DNA]</scope>
</reference>
<keyword evidence="5 9" id="KW-0093">Biotin biosynthesis</keyword>
<dbReference type="CDD" id="cd03109">
    <property type="entry name" value="DTBS"/>
    <property type="match status" value="1"/>
</dbReference>
<comment type="similarity">
    <text evidence="9">Belongs to the dethiobiotin synthetase family.</text>
</comment>
<proteinExistence type="inferred from homology"/>
<dbReference type="EMBL" id="MGDI01000022">
    <property type="protein sequence ID" value="OGL53743.1"/>
    <property type="molecule type" value="Genomic_DNA"/>
</dbReference>
<dbReference type="AlphaFoldDB" id="A0A1F7SIZ7"/>
<evidence type="ECO:0000256" key="9">
    <source>
        <dbReference type="HAMAP-Rule" id="MF_00336"/>
    </source>
</evidence>
<dbReference type="GO" id="GO:0004141">
    <property type="term" value="F:dethiobiotin synthase activity"/>
    <property type="evidence" value="ECO:0007669"/>
    <property type="project" value="UniProtKB-UniRule"/>
</dbReference>
<comment type="catalytic activity">
    <reaction evidence="9">
        <text>(7R,8S)-7,8-diammoniononanoate + CO2 + ATP = (4R,5S)-dethiobiotin + ADP + phosphate + 3 H(+)</text>
        <dbReference type="Rhea" id="RHEA:15805"/>
        <dbReference type="ChEBI" id="CHEBI:15378"/>
        <dbReference type="ChEBI" id="CHEBI:16526"/>
        <dbReference type="ChEBI" id="CHEBI:30616"/>
        <dbReference type="ChEBI" id="CHEBI:43474"/>
        <dbReference type="ChEBI" id="CHEBI:149469"/>
        <dbReference type="ChEBI" id="CHEBI:149473"/>
        <dbReference type="ChEBI" id="CHEBI:456216"/>
        <dbReference type="EC" id="6.3.3.3"/>
    </reaction>
</comment>
<dbReference type="GO" id="GO:0009102">
    <property type="term" value="P:biotin biosynthetic process"/>
    <property type="evidence" value="ECO:0007669"/>
    <property type="project" value="UniProtKB-UniRule"/>
</dbReference>
<evidence type="ECO:0000313" key="10">
    <source>
        <dbReference type="EMBL" id="OGL53743.1"/>
    </source>
</evidence>
<dbReference type="SUPFAM" id="SSF52540">
    <property type="entry name" value="P-loop containing nucleoside triphosphate hydrolases"/>
    <property type="match status" value="1"/>
</dbReference>
<feature type="binding site" evidence="9">
    <location>
        <begin position="116"/>
        <end position="119"/>
    </location>
    <ligand>
        <name>ATP</name>
        <dbReference type="ChEBI" id="CHEBI:30616"/>
    </ligand>
</feature>
<evidence type="ECO:0000256" key="2">
    <source>
        <dbReference type="ARBA" id="ARBA00022598"/>
    </source>
</evidence>